<dbReference type="STRING" id="111780.Sta7437_2227"/>
<dbReference type="Gene3D" id="3.40.50.2000">
    <property type="entry name" value="Glycogen Phosphorylase B"/>
    <property type="match status" value="1"/>
</dbReference>
<dbReference type="OrthoDB" id="517637at2"/>
<gene>
    <name evidence="1" type="ordered locus">Sta7437_2227</name>
</gene>
<dbReference type="SUPFAM" id="SSF53756">
    <property type="entry name" value="UDP-Glycosyltransferase/glycogen phosphorylase"/>
    <property type="match status" value="1"/>
</dbReference>
<name>K9XT43_STAC7</name>
<organism evidence="1 2">
    <name type="scientific">Stanieria cyanosphaera (strain ATCC 29371 / PCC 7437)</name>
    <dbReference type="NCBI Taxonomy" id="111780"/>
    <lineage>
        <taxon>Bacteria</taxon>
        <taxon>Bacillati</taxon>
        <taxon>Cyanobacteriota</taxon>
        <taxon>Cyanophyceae</taxon>
        <taxon>Pleurocapsales</taxon>
        <taxon>Dermocarpellaceae</taxon>
        <taxon>Stanieria</taxon>
    </lineage>
</organism>
<reference evidence="2" key="1">
    <citation type="journal article" date="2013" name="Proc. Natl. Acad. Sci. U.S.A.">
        <title>Improving the coverage of the cyanobacterial phylum using diversity-driven genome sequencing.</title>
        <authorList>
            <person name="Shih P.M."/>
            <person name="Wu D."/>
            <person name="Latifi A."/>
            <person name="Axen S.D."/>
            <person name="Fewer D.P."/>
            <person name="Talla E."/>
            <person name="Calteau A."/>
            <person name="Cai F."/>
            <person name="Tandeau de Marsac N."/>
            <person name="Rippka R."/>
            <person name="Herdman M."/>
            <person name="Sivonen K."/>
            <person name="Coursin T."/>
            <person name="Laurent T."/>
            <person name="Goodwin L."/>
            <person name="Nolan M."/>
            <person name="Davenport K.W."/>
            <person name="Han C.S."/>
            <person name="Rubin E.M."/>
            <person name="Eisen J.A."/>
            <person name="Woyke T."/>
            <person name="Gugger M."/>
            <person name="Kerfeld C.A."/>
        </authorList>
    </citation>
    <scope>NUCLEOTIDE SEQUENCE [LARGE SCALE GENOMIC DNA]</scope>
    <source>
        <strain evidence="2">ATCC 29371 / PCC 7437</strain>
    </source>
</reference>
<dbReference type="RefSeq" id="WP_015193443.1">
    <property type="nucleotide sequence ID" value="NC_019748.1"/>
</dbReference>
<proteinExistence type="predicted"/>
<dbReference type="HOGENOM" id="CLU_701901_0_0_3"/>
<dbReference type="KEGG" id="scs:Sta7437_2227"/>
<protein>
    <recommendedName>
        <fullName evidence="3">Glycosyl transferase group 1</fullName>
    </recommendedName>
</protein>
<dbReference type="EMBL" id="CP003653">
    <property type="protein sequence ID" value="AFZ35775.1"/>
    <property type="molecule type" value="Genomic_DNA"/>
</dbReference>
<evidence type="ECO:0000313" key="2">
    <source>
        <dbReference type="Proteomes" id="UP000010473"/>
    </source>
</evidence>
<keyword evidence="2" id="KW-1185">Reference proteome</keyword>
<sequence length="393" mass="44338">MASLISEQIKYSSNYTLENSLKSALFVSNLVYLNRESAGGAQICTQEYIETIEAAGFSLSIVTYKTNRGILTQLKNKIWNQPYGNFIPTELIDIIVNEANTKKAAYIFLNQVELGHIAKELRKKIDSTCRIVVLSHGLESTDIFHGIRTKNIQNSFNQVTFNDVRILGKSLIQEGIHRQYIDYVFCLSPLDVQIERWLGAKNVIWIPRTIKVESISWQPQYSRIGFVGTINHHPSLEGLVLFLEAFEKIAPFGVSLRLVGGESIETKNLIQRFPIIEYLGRLSNQDLKKEAGTWNCFIHPIFCYPRGCSTKLATALSWQIPIVTTPAGCRGYSWKTGKLSLAETPESMANLVLQMLNPEVAQINQKEVVSVSTTAPSIQEIGEKIREFLYELN</sequence>
<dbReference type="PATRIC" id="fig|111780.3.peg.2320"/>
<dbReference type="Pfam" id="PF13692">
    <property type="entry name" value="Glyco_trans_1_4"/>
    <property type="match status" value="1"/>
</dbReference>
<accession>K9XT43</accession>
<evidence type="ECO:0000313" key="1">
    <source>
        <dbReference type="EMBL" id="AFZ35775.1"/>
    </source>
</evidence>
<evidence type="ECO:0008006" key="3">
    <source>
        <dbReference type="Google" id="ProtNLM"/>
    </source>
</evidence>
<dbReference type="Proteomes" id="UP000010473">
    <property type="component" value="Chromosome"/>
</dbReference>
<dbReference type="eggNOG" id="COG0438">
    <property type="taxonomic scope" value="Bacteria"/>
</dbReference>
<dbReference type="AlphaFoldDB" id="K9XT43"/>